<keyword evidence="8" id="KW-1185">Reference proteome</keyword>
<dbReference type="PANTHER" id="PTHR30086:SF20">
    <property type="entry name" value="ARGININE EXPORTER PROTEIN ARGO-RELATED"/>
    <property type="match status" value="1"/>
</dbReference>
<dbReference type="PIRSF" id="PIRSF006324">
    <property type="entry name" value="LeuE"/>
    <property type="match status" value="1"/>
</dbReference>
<name>A0AA86X348_9VIBR</name>
<dbReference type="InterPro" id="IPR001123">
    <property type="entry name" value="LeuE-type"/>
</dbReference>
<dbReference type="Pfam" id="PF01810">
    <property type="entry name" value="LysE"/>
    <property type="match status" value="1"/>
</dbReference>
<feature type="transmembrane region" description="Helical" evidence="6">
    <location>
        <begin position="183"/>
        <end position="201"/>
    </location>
</feature>
<dbReference type="EMBL" id="CCKJ01000043">
    <property type="protein sequence ID" value="CDT86894.1"/>
    <property type="molecule type" value="Genomic_DNA"/>
</dbReference>
<gene>
    <name evidence="7" type="ORF">VCR31J2_1370060</name>
</gene>
<evidence type="ECO:0000313" key="8">
    <source>
        <dbReference type="Proteomes" id="UP000041625"/>
    </source>
</evidence>
<proteinExistence type="predicted"/>
<protein>
    <submittedName>
        <fullName evidence="7">Threonine efflux protein</fullName>
    </submittedName>
</protein>
<evidence type="ECO:0000256" key="2">
    <source>
        <dbReference type="ARBA" id="ARBA00022475"/>
    </source>
</evidence>
<comment type="caution">
    <text evidence="7">The sequence shown here is derived from an EMBL/GenBank/DDBJ whole genome shotgun (WGS) entry which is preliminary data.</text>
</comment>
<keyword evidence="5 6" id="KW-0472">Membrane</keyword>
<comment type="subcellular location">
    <subcellularLocation>
        <location evidence="1">Cell membrane</location>
        <topology evidence="1">Multi-pass membrane protein</topology>
    </subcellularLocation>
</comment>
<evidence type="ECO:0000256" key="5">
    <source>
        <dbReference type="ARBA" id="ARBA00023136"/>
    </source>
</evidence>
<feature type="transmembrane region" description="Helical" evidence="6">
    <location>
        <begin position="146"/>
        <end position="167"/>
    </location>
</feature>
<evidence type="ECO:0000256" key="4">
    <source>
        <dbReference type="ARBA" id="ARBA00022989"/>
    </source>
</evidence>
<dbReference type="RefSeq" id="WP_050651650.1">
    <property type="nucleotide sequence ID" value="NZ_LK933985.1"/>
</dbReference>
<evidence type="ECO:0000256" key="3">
    <source>
        <dbReference type="ARBA" id="ARBA00022692"/>
    </source>
</evidence>
<sequence>MDYLLFLLICIVATFSPGPAVLLAVKNSAVHGLRKAMWSIGGNVAAMITMACLSAAGLGVVISASESLYHSVKILGGLYLIYIGIKTWRSSTQIACMQPNTLDGVSRYKLLGEAYIVGVTNPKAVIFYMALFPQFIAFEHSFAKQFVLLTLTFAFLSFVALSMYAIAANKLSVLLMKEKVSKAFNRATGGIFIGFGLSLIASNKA</sequence>
<keyword evidence="2" id="KW-1003">Cell membrane</keyword>
<evidence type="ECO:0000256" key="6">
    <source>
        <dbReference type="SAM" id="Phobius"/>
    </source>
</evidence>
<feature type="transmembrane region" description="Helical" evidence="6">
    <location>
        <begin position="40"/>
        <end position="64"/>
    </location>
</feature>
<accession>A0AA86X348</accession>
<organism evidence="7 8">
    <name type="scientific">Vibrio coralliirubri</name>
    <dbReference type="NCBI Taxonomy" id="1516159"/>
    <lineage>
        <taxon>Bacteria</taxon>
        <taxon>Pseudomonadati</taxon>
        <taxon>Pseudomonadota</taxon>
        <taxon>Gammaproteobacteria</taxon>
        <taxon>Vibrionales</taxon>
        <taxon>Vibrionaceae</taxon>
        <taxon>Vibrio</taxon>
    </lineage>
</organism>
<dbReference type="GO" id="GO:0005886">
    <property type="term" value="C:plasma membrane"/>
    <property type="evidence" value="ECO:0007669"/>
    <property type="project" value="UniProtKB-SubCell"/>
</dbReference>
<dbReference type="AlphaFoldDB" id="A0AA86X348"/>
<dbReference type="PANTHER" id="PTHR30086">
    <property type="entry name" value="ARGININE EXPORTER PROTEIN ARGO"/>
    <property type="match status" value="1"/>
</dbReference>
<dbReference type="Proteomes" id="UP000041625">
    <property type="component" value="Unassembled WGS sequence"/>
</dbReference>
<dbReference type="GO" id="GO:0015171">
    <property type="term" value="F:amino acid transmembrane transporter activity"/>
    <property type="evidence" value="ECO:0007669"/>
    <property type="project" value="TreeGrafter"/>
</dbReference>
<keyword evidence="3 6" id="KW-0812">Transmembrane</keyword>
<evidence type="ECO:0000313" key="7">
    <source>
        <dbReference type="EMBL" id="CDT86894.1"/>
    </source>
</evidence>
<keyword evidence="4 6" id="KW-1133">Transmembrane helix</keyword>
<evidence type="ECO:0000256" key="1">
    <source>
        <dbReference type="ARBA" id="ARBA00004651"/>
    </source>
</evidence>
<reference evidence="7 8" key="1">
    <citation type="submission" date="2014-06" db="EMBL/GenBank/DDBJ databases">
        <authorList>
            <person name="Le Roux F."/>
        </authorList>
    </citation>
    <scope>NUCLEOTIDE SEQUENCE [LARGE SCALE GENOMIC DNA]</scope>
    <source>
        <strain evidence="7 8">J2-31</strain>
    </source>
</reference>